<dbReference type="RefSeq" id="WP_174002976.1">
    <property type="nucleotide sequence ID" value="NZ_JAAMCP010000001.1"/>
</dbReference>
<reference evidence="1 2" key="1">
    <citation type="journal article" date="2020" name="Science">
        <title>Unexpected conservation and global transmission of agrobacterial virulence plasmids.</title>
        <authorList>
            <person name="Weisberg A.J."/>
            <person name="Davis E.W. 2nd"/>
            <person name="Tabima J."/>
            <person name="Belcher M.S."/>
            <person name="Miller M."/>
            <person name="Kuo C.H."/>
            <person name="Loper J.E."/>
            <person name="Grunwald N.J."/>
            <person name="Putnam M.L."/>
            <person name="Chang J.H."/>
        </authorList>
    </citation>
    <scope>NUCLEOTIDE SEQUENCE [LARGE SCALE GENOMIC DNA]</scope>
    <source>
        <strain evidence="1 2">A19/93</strain>
    </source>
</reference>
<keyword evidence="2" id="KW-1185">Reference proteome</keyword>
<dbReference type="EMBL" id="JAAMCP010000001">
    <property type="protein sequence ID" value="NTF35528.1"/>
    <property type="molecule type" value="Genomic_DNA"/>
</dbReference>
<evidence type="ECO:0000313" key="2">
    <source>
        <dbReference type="Proteomes" id="UP000822331"/>
    </source>
</evidence>
<comment type="caution">
    <text evidence="1">The sequence shown here is derived from an EMBL/GenBank/DDBJ whole genome shotgun (WGS) entry which is preliminary data.</text>
</comment>
<dbReference type="Proteomes" id="UP000822331">
    <property type="component" value="Unassembled WGS sequence"/>
</dbReference>
<name>A0ABX2IYW1_9HYPH</name>
<gene>
    <name evidence="1" type="ORF">G6L72_02210</name>
</gene>
<protein>
    <submittedName>
        <fullName evidence="1">Uncharacterized protein</fullName>
    </submittedName>
</protein>
<proteinExistence type="predicted"/>
<accession>A0ABX2IYW1</accession>
<sequence>MPNTPVQAAGEAMPTVTLESLMDRYQSAVNAANNLPYPLQDTVEEAELLASSEAFDGVTIAPSSYQGMVQAVRLAAKEIEDFPSSTILDAAVSGIHLFVEERETELPVERVERLARELAETLPNWAGGSYMAMVYPEGDGRGYWFRHISHGASSTDALGKLRSLMDEAATILVKYPELNIERIAVNEHGVHTFLKVPGVPPRAPVDPLLATIQEFHSGLTRFNELEKETVTQADEDRLVAETYGGPIDRLYDWDAPAVTLEGAIEALKLMKQQDVFSDRLGESMARAVLSFLEGAKA</sequence>
<evidence type="ECO:0000313" key="1">
    <source>
        <dbReference type="EMBL" id="NTF35528.1"/>
    </source>
</evidence>
<organism evidence="1 2">
    <name type="scientific">Agrobacterium rubi</name>
    <dbReference type="NCBI Taxonomy" id="28099"/>
    <lineage>
        <taxon>Bacteria</taxon>
        <taxon>Pseudomonadati</taxon>
        <taxon>Pseudomonadota</taxon>
        <taxon>Alphaproteobacteria</taxon>
        <taxon>Hyphomicrobiales</taxon>
        <taxon>Rhizobiaceae</taxon>
        <taxon>Rhizobium/Agrobacterium group</taxon>
        <taxon>Agrobacterium</taxon>
    </lineage>
</organism>